<dbReference type="Pfam" id="PF03547">
    <property type="entry name" value="Mem_trans"/>
    <property type="match status" value="1"/>
</dbReference>
<evidence type="ECO:0000256" key="4">
    <source>
        <dbReference type="ARBA" id="ARBA00022692"/>
    </source>
</evidence>
<gene>
    <name evidence="8" type="ORF">TVAG_255220</name>
</gene>
<evidence type="ECO:0000313" key="8">
    <source>
        <dbReference type="EMBL" id="EAX93041.1"/>
    </source>
</evidence>
<keyword evidence="6 7" id="KW-0472">Membrane</keyword>
<dbReference type="InterPro" id="IPR004776">
    <property type="entry name" value="Mem_transp_PIN-like"/>
</dbReference>
<dbReference type="PANTHER" id="PTHR36838">
    <property type="entry name" value="AUXIN EFFLUX CARRIER FAMILY PROTEIN"/>
    <property type="match status" value="1"/>
</dbReference>
<protein>
    <submittedName>
        <fullName evidence="8">Auxin Efflux Carrier family protein</fullName>
    </submittedName>
</protein>
<evidence type="ECO:0000256" key="7">
    <source>
        <dbReference type="SAM" id="Phobius"/>
    </source>
</evidence>
<name>A2FPY2_TRIV3</name>
<evidence type="ECO:0000313" key="9">
    <source>
        <dbReference type="Proteomes" id="UP000001542"/>
    </source>
</evidence>
<reference evidence="8" key="1">
    <citation type="submission" date="2006-10" db="EMBL/GenBank/DDBJ databases">
        <authorList>
            <person name="Amadeo P."/>
            <person name="Zhao Q."/>
            <person name="Wortman J."/>
            <person name="Fraser-Liggett C."/>
            <person name="Carlton J."/>
        </authorList>
    </citation>
    <scope>NUCLEOTIDE SEQUENCE</scope>
    <source>
        <strain evidence="8">G3</strain>
    </source>
</reference>
<feature type="transmembrane region" description="Helical" evidence="7">
    <location>
        <begin position="53"/>
        <end position="73"/>
    </location>
</feature>
<feature type="transmembrane region" description="Helical" evidence="7">
    <location>
        <begin position="252"/>
        <end position="275"/>
    </location>
</feature>
<feature type="transmembrane region" description="Helical" evidence="7">
    <location>
        <begin position="162"/>
        <end position="183"/>
    </location>
</feature>
<dbReference type="OrthoDB" id="2133778at2759"/>
<evidence type="ECO:0000256" key="1">
    <source>
        <dbReference type="ARBA" id="ARBA00004141"/>
    </source>
</evidence>
<dbReference type="KEGG" id="tva:4750759"/>
<proteinExistence type="predicted"/>
<dbReference type="PANTHER" id="PTHR36838:SF3">
    <property type="entry name" value="TRANSPORTER AUXIN EFFLUX CARRIER EC FAMILY"/>
    <property type="match status" value="1"/>
</dbReference>
<evidence type="ECO:0000256" key="5">
    <source>
        <dbReference type="ARBA" id="ARBA00022989"/>
    </source>
</evidence>
<feature type="transmembrane region" description="Helical" evidence="7">
    <location>
        <begin position="125"/>
        <end position="150"/>
    </location>
</feature>
<feature type="transmembrane region" description="Helical" evidence="7">
    <location>
        <begin position="22"/>
        <end position="41"/>
    </location>
</feature>
<keyword evidence="4 7" id="KW-0812">Transmembrane</keyword>
<evidence type="ECO:0000256" key="2">
    <source>
        <dbReference type="ARBA" id="ARBA00022448"/>
    </source>
</evidence>
<keyword evidence="3" id="KW-1003">Cell membrane</keyword>
<reference evidence="8" key="2">
    <citation type="journal article" date="2007" name="Science">
        <title>Draft genome sequence of the sexually transmitted pathogen Trichomonas vaginalis.</title>
        <authorList>
            <person name="Carlton J.M."/>
            <person name="Hirt R.P."/>
            <person name="Silva J.C."/>
            <person name="Delcher A.L."/>
            <person name="Schatz M."/>
            <person name="Zhao Q."/>
            <person name="Wortman J.R."/>
            <person name="Bidwell S.L."/>
            <person name="Alsmark U.C.M."/>
            <person name="Besteiro S."/>
            <person name="Sicheritz-Ponten T."/>
            <person name="Noel C.J."/>
            <person name="Dacks J.B."/>
            <person name="Foster P.G."/>
            <person name="Simillion C."/>
            <person name="Van de Peer Y."/>
            <person name="Miranda-Saavedra D."/>
            <person name="Barton G.J."/>
            <person name="Westrop G.D."/>
            <person name="Mueller S."/>
            <person name="Dessi D."/>
            <person name="Fiori P.L."/>
            <person name="Ren Q."/>
            <person name="Paulsen I."/>
            <person name="Zhang H."/>
            <person name="Bastida-Corcuera F.D."/>
            <person name="Simoes-Barbosa A."/>
            <person name="Brown M.T."/>
            <person name="Hayes R.D."/>
            <person name="Mukherjee M."/>
            <person name="Okumura C.Y."/>
            <person name="Schneider R."/>
            <person name="Smith A.J."/>
            <person name="Vanacova S."/>
            <person name="Villalvazo M."/>
            <person name="Haas B.J."/>
            <person name="Pertea M."/>
            <person name="Feldblyum T.V."/>
            <person name="Utterback T.R."/>
            <person name="Shu C.L."/>
            <person name="Osoegawa K."/>
            <person name="de Jong P.J."/>
            <person name="Hrdy I."/>
            <person name="Horvathova L."/>
            <person name="Zubacova Z."/>
            <person name="Dolezal P."/>
            <person name="Malik S.B."/>
            <person name="Logsdon J.M. Jr."/>
            <person name="Henze K."/>
            <person name="Gupta A."/>
            <person name="Wang C.C."/>
            <person name="Dunne R.L."/>
            <person name="Upcroft J.A."/>
            <person name="Upcroft P."/>
            <person name="White O."/>
            <person name="Salzberg S.L."/>
            <person name="Tang P."/>
            <person name="Chiu C.-H."/>
            <person name="Lee Y.-S."/>
            <person name="Embley T.M."/>
            <person name="Coombs G.H."/>
            <person name="Mottram J.C."/>
            <person name="Tachezy J."/>
            <person name="Fraser-Liggett C.M."/>
            <person name="Johnson P.J."/>
        </authorList>
    </citation>
    <scope>NUCLEOTIDE SEQUENCE [LARGE SCALE GENOMIC DNA]</scope>
    <source>
        <strain evidence="8">G3</strain>
    </source>
</reference>
<keyword evidence="2" id="KW-0813">Transport</keyword>
<organism evidence="8 9">
    <name type="scientific">Trichomonas vaginalis (strain ATCC PRA-98 / G3)</name>
    <dbReference type="NCBI Taxonomy" id="412133"/>
    <lineage>
        <taxon>Eukaryota</taxon>
        <taxon>Metamonada</taxon>
        <taxon>Parabasalia</taxon>
        <taxon>Trichomonadida</taxon>
        <taxon>Trichomonadidae</taxon>
        <taxon>Trichomonas</taxon>
    </lineage>
</organism>
<dbReference type="GO" id="GO:0016020">
    <property type="term" value="C:membrane"/>
    <property type="evidence" value="ECO:0007669"/>
    <property type="project" value="UniProtKB-SubCell"/>
</dbReference>
<dbReference type="AlphaFoldDB" id="A2FPY2"/>
<feature type="transmembrane region" description="Helical" evidence="7">
    <location>
        <begin position="79"/>
        <end position="104"/>
    </location>
</feature>
<accession>A2FPY2</accession>
<keyword evidence="9" id="KW-1185">Reference proteome</keyword>
<sequence length="284" mass="32256">MARSFAIRNLYTMNFKPLSSCITMSLVTQITLAILCFSIPLQDKLGTFISIQLPVIYVNYVIIGIPLFNAIWGEENNEITSVIIMSNDLIIVPIYQILSSIWKIRKNNQIRRENNEPEEKFSYKIILRSFFAIFKSPIIQGIIVGIAWSLTKIKLPIYLDKLMLVPAQTISACALFCVGGFLAQHSLIACKWYEFIIAISWRFIIMPFFGLLFGWLMHLSNSQIRQCCTMASVTSAVASYPMSNETGVGQGIASTMIFWTTILCVPFIIAWLYVLDSLKLFIEN</sequence>
<dbReference type="Proteomes" id="UP000001542">
    <property type="component" value="Unassembled WGS sequence"/>
</dbReference>
<dbReference type="GO" id="GO:0055085">
    <property type="term" value="P:transmembrane transport"/>
    <property type="evidence" value="ECO:0007669"/>
    <property type="project" value="InterPro"/>
</dbReference>
<comment type="subcellular location">
    <subcellularLocation>
        <location evidence="1">Membrane</location>
        <topology evidence="1">Multi-pass membrane protein</topology>
    </subcellularLocation>
</comment>
<evidence type="ECO:0000256" key="3">
    <source>
        <dbReference type="ARBA" id="ARBA00022475"/>
    </source>
</evidence>
<dbReference type="VEuPathDB" id="TrichDB:TVAGG3_0089180"/>
<dbReference type="VEuPathDB" id="TrichDB:TVAG_255220"/>
<dbReference type="SMR" id="A2FPY2"/>
<dbReference type="EMBL" id="DS113933">
    <property type="protein sequence ID" value="EAX93041.1"/>
    <property type="molecule type" value="Genomic_DNA"/>
</dbReference>
<dbReference type="InParanoid" id="A2FPY2"/>
<keyword evidence="5 7" id="KW-1133">Transmembrane helix</keyword>
<dbReference type="RefSeq" id="XP_001305971.1">
    <property type="nucleotide sequence ID" value="XM_001305970.1"/>
</dbReference>
<feature type="transmembrane region" description="Helical" evidence="7">
    <location>
        <begin position="195"/>
        <end position="216"/>
    </location>
</feature>
<evidence type="ECO:0000256" key="6">
    <source>
        <dbReference type="ARBA" id="ARBA00023136"/>
    </source>
</evidence>